<evidence type="ECO:0000256" key="7">
    <source>
        <dbReference type="ARBA" id="ARBA00022618"/>
    </source>
</evidence>
<keyword evidence="9" id="KW-0498">Mitosis</keyword>
<evidence type="ECO:0000313" key="18">
    <source>
        <dbReference type="EMBL" id="KAG0143474.1"/>
    </source>
</evidence>
<comment type="subcellular location">
    <subcellularLocation>
        <location evidence="3">Chromosome</location>
        <location evidence="3">Centromere</location>
        <location evidence="3">Kinetochore</location>
    </subcellularLocation>
    <subcellularLocation>
        <location evidence="2">Cytoplasm</location>
        <location evidence="2">Cytoskeleton</location>
        <location evidence="2">Spindle</location>
    </subcellularLocation>
    <subcellularLocation>
        <location evidence="1">Nucleus</location>
    </subcellularLocation>
</comment>
<dbReference type="Pfam" id="PF08656">
    <property type="entry name" value="DASH_Dad3"/>
    <property type="match status" value="1"/>
</dbReference>
<keyword evidence="7" id="KW-0132">Cell division</keyword>
<evidence type="ECO:0000256" key="14">
    <source>
        <dbReference type="ARBA" id="ARBA00023306"/>
    </source>
</evidence>
<keyword evidence="11" id="KW-0995">Kinetochore</keyword>
<dbReference type="AlphaFoldDB" id="A0A9P6NCA2"/>
<protein>
    <recommendedName>
        <fullName evidence="16">DASH complex subunit DAD3</fullName>
    </recommendedName>
    <alternativeName>
        <fullName evidence="17">Outer kinetochore protein DAD3</fullName>
    </alternativeName>
</protein>
<evidence type="ECO:0000256" key="11">
    <source>
        <dbReference type="ARBA" id="ARBA00022838"/>
    </source>
</evidence>
<evidence type="ECO:0000256" key="8">
    <source>
        <dbReference type="ARBA" id="ARBA00022701"/>
    </source>
</evidence>
<dbReference type="GO" id="GO:0051301">
    <property type="term" value="P:cell division"/>
    <property type="evidence" value="ECO:0007669"/>
    <property type="project" value="UniProtKB-KW"/>
</dbReference>
<evidence type="ECO:0000256" key="5">
    <source>
        <dbReference type="ARBA" id="ARBA00022454"/>
    </source>
</evidence>
<organism evidence="18 19">
    <name type="scientific">Cronartium quercuum f. sp. fusiforme G11</name>
    <dbReference type="NCBI Taxonomy" id="708437"/>
    <lineage>
        <taxon>Eukaryota</taxon>
        <taxon>Fungi</taxon>
        <taxon>Dikarya</taxon>
        <taxon>Basidiomycota</taxon>
        <taxon>Pucciniomycotina</taxon>
        <taxon>Pucciniomycetes</taxon>
        <taxon>Pucciniales</taxon>
        <taxon>Coleosporiaceae</taxon>
        <taxon>Cronartium</taxon>
    </lineage>
</organism>
<keyword evidence="10" id="KW-0159">Chromosome partition</keyword>
<sequence>MESPTRIRETTVTLESEVLHQYERLVNILDRMSNTAHQLSTLPPTLLEGFLPLERKMGLVLTLFKASIWSVLVDKQRKLEIKQTADHS</sequence>
<evidence type="ECO:0000256" key="16">
    <source>
        <dbReference type="ARBA" id="ARBA00044179"/>
    </source>
</evidence>
<dbReference type="GO" id="GO:0008608">
    <property type="term" value="P:attachment of spindle microtubules to kinetochore"/>
    <property type="evidence" value="ECO:0007669"/>
    <property type="project" value="InterPro"/>
</dbReference>
<keyword evidence="14" id="KW-0131">Cell cycle</keyword>
<dbReference type="InterPro" id="IPR013965">
    <property type="entry name" value="DASH_Dad3"/>
</dbReference>
<evidence type="ECO:0000256" key="15">
    <source>
        <dbReference type="ARBA" id="ARBA00023328"/>
    </source>
</evidence>
<keyword evidence="5" id="KW-0158">Chromosome</keyword>
<name>A0A9P6NCA2_9BASI</name>
<accession>A0A9P6NCA2</accession>
<dbReference type="PANTHER" id="PTHR28017:SF1">
    <property type="entry name" value="DASH COMPLEX SUBUNIT DAD3"/>
    <property type="match status" value="1"/>
</dbReference>
<evidence type="ECO:0000256" key="9">
    <source>
        <dbReference type="ARBA" id="ARBA00022776"/>
    </source>
</evidence>
<evidence type="ECO:0000256" key="2">
    <source>
        <dbReference type="ARBA" id="ARBA00004186"/>
    </source>
</evidence>
<dbReference type="GO" id="GO:0005874">
    <property type="term" value="C:microtubule"/>
    <property type="evidence" value="ECO:0007669"/>
    <property type="project" value="UniProtKB-KW"/>
</dbReference>
<dbReference type="OrthoDB" id="2443965at2759"/>
<keyword evidence="12" id="KW-0206">Cytoskeleton</keyword>
<comment type="caution">
    <text evidence="18">The sequence shown here is derived from an EMBL/GenBank/DDBJ whole genome shotgun (WGS) entry which is preliminary data.</text>
</comment>
<dbReference type="GO" id="GO:0042729">
    <property type="term" value="C:DASH complex"/>
    <property type="evidence" value="ECO:0007669"/>
    <property type="project" value="InterPro"/>
</dbReference>
<dbReference type="EMBL" id="MU167318">
    <property type="protein sequence ID" value="KAG0143474.1"/>
    <property type="molecule type" value="Genomic_DNA"/>
</dbReference>
<evidence type="ECO:0000256" key="6">
    <source>
        <dbReference type="ARBA" id="ARBA00022490"/>
    </source>
</evidence>
<keyword evidence="13" id="KW-0539">Nucleus</keyword>
<dbReference type="PANTHER" id="PTHR28017">
    <property type="entry name" value="DASH COMPLEX SUBUNIT DAD3"/>
    <property type="match status" value="1"/>
</dbReference>
<reference evidence="18" key="1">
    <citation type="submission" date="2013-11" db="EMBL/GenBank/DDBJ databases">
        <title>Genome sequence of the fusiform rust pathogen reveals effectors for host alternation and coevolution with pine.</title>
        <authorList>
            <consortium name="DOE Joint Genome Institute"/>
            <person name="Smith K."/>
            <person name="Pendleton A."/>
            <person name="Kubisiak T."/>
            <person name="Anderson C."/>
            <person name="Salamov A."/>
            <person name="Aerts A."/>
            <person name="Riley R."/>
            <person name="Clum A."/>
            <person name="Lindquist E."/>
            <person name="Ence D."/>
            <person name="Campbell M."/>
            <person name="Kronenberg Z."/>
            <person name="Feau N."/>
            <person name="Dhillon B."/>
            <person name="Hamelin R."/>
            <person name="Burleigh J."/>
            <person name="Smith J."/>
            <person name="Yandell M."/>
            <person name="Nelson C."/>
            <person name="Grigoriev I."/>
            <person name="Davis J."/>
        </authorList>
    </citation>
    <scope>NUCLEOTIDE SEQUENCE</scope>
    <source>
        <strain evidence="18">G11</strain>
    </source>
</reference>
<evidence type="ECO:0000313" key="19">
    <source>
        <dbReference type="Proteomes" id="UP000886653"/>
    </source>
</evidence>
<evidence type="ECO:0000256" key="4">
    <source>
        <dbReference type="ARBA" id="ARBA00006277"/>
    </source>
</evidence>
<dbReference type="GO" id="GO:0072686">
    <property type="term" value="C:mitotic spindle"/>
    <property type="evidence" value="ECO:0007669"/>
    <property type="project" value="InterPro"/>
</dbReference>
<evidence type="ECO:0000256" key="1">
    <source>
        <dbReference type="ARBA" id="ARBA00004123"/>
    </source>
</evidence>
<keyword evidence="8" id="KW-0493">Microtubule</keyword>
<gene>
    <name evidence="18" type="ORF">CROQUDRAFT_48778</name>
</gene>
<evidence type="ECO:0000256" key="13">
    <source>
        <dbReference type="ARBA" id="ARBA00023242"/>
    </source>
</evidence>
<evidence type="ECO:0000256" key="12">
    <source>
        <dbReference type="ARBA" id="ARBA00023212"/>
    </source>
</evidence>
<evidence type="ECO:0000256" key="3">
    <source>
        <dbReference type="ARBA" id="ARBA00004629"/>
    </source>
</evidence>
<evidence type="ECO:0000256" key="17">
    <source>
        <dbReference type="ARBA" id="ARBA00044305"/>
    </source>
</evidence>
<proteinExistence type="inferred from homology"/>
<evidence type="ECO:0000256" key="10">
    <source>
        <dbReference type="ARBA" id="ARBA00022829"/>
    </source>
</evidence>
<keyword evidence="6" id="KW-0963">Cytoplasm</keyword>
<comment type="similarity">
    <text evidence="4">Belongs to the DASH complex DAD3 family.</text>
</comment>
<dbReference type="Proteomes" id="UP000886653">
    <property type="component" value="Unassembled WGS sequence"/>
</dbReference>
<keyword evidence="19" id="KW-1185">Reference proteome</keyword>
<keyword evidence="15" id="KW-0137">Centromere</keyword>
<dbReference type="GO" id="GO:0051010">
    <property type="term" value="F:microtubule plus-end binding"/>
    <property type="evidence" value="ECO:0007669"/>
    <property type="project" value="TreeGrafter"/>
</dbReference>